<organism evidence="1 2">
    <name type="scientific">Apiospora saccharicola</name>
    <dbReference type="NCBI Taxonomy" id="335842"/>
    <lineage>
        <taxon>Eukaryota</taxon>
        <taxon>Fungi</taxon>
        <taxon>Dikarya</taxon>
        <taxon>Ascomycota</taxon>
        <taxon>Pezizomycotina</taxon>
        <taxon>Sordariomycetes</taxon>
        <taxon>Xylariomycetidae</taxon>
        <taxon>Amphisphaeriales</taxon>
        <taxon>Apiosporaceae</taxon>
        <taxon>Apiospora</taxon>
    </lineage>
</organism>
<dbReference type="EMBL" id="JAQQWM010000004">
    <property type="protein sequence ID" value="KAK8068378.1"/>
    <property type="molecule type" value="Genomic_DNA"/>
</dbReference>
<dbReference type="PANTHER" id="PTHR38797:SF4">
    <property type="entry name" value="NUCLEAR PORE COMPLEX PROTEIN NUP85"/>
    <property type="match status" value="1"/>
</dbReference>
<dbReference type="PANTHER" id="PTHR38797">
    <property type="entry name" value="NUCLEAR PORE COMPLEX PROTEIN NUP85-RELATED"/>
    <property type="match status" value="1"/>
</dbReference>
<dbReference type="InterPro" id="IPR022085">
    <property type="entry name" value="OpdG"/>
</dbReference>
<gene>
    <name evidence="1" type="ORF">PG996_007490</name>
</gene>
<protein>
    <submittedName>
        <fullName evidence="1">Uncharacterized protein</fullName>
    </submittedName>
</protein>
<dbReference type="Pfam" id="PF12311">
    <property type="entry name" value="DUF3632"/>
    <property type="match status" value="1"/>
</dbReference>
<reference evidence="1 2" key="1">
    <citation type="submission" date="2023-01" db="EMBL/GenBank/DDBJ databases">
        <title>Analysis of 21 Apiospora genomes using comparative genomics revels a genus with tremendous synthesis potential of carbohydrate active enzymes and secondary metabolites.</title>
        <authorList>
            <person name="Sorensen T."/>
        </authorList>
    </citation>
    <scope>NUCLEOTIDE SEQUENCE [LARGE SCALE GENOMIC DNA]</scope>
    <source>
        <strain evidence="1 2">CBS 83171</strain>
    </source>
</reference>
<comment type="caution">
    <text evidence="1">The sequence shown here is derived from an EMBL/GenBank/DDBJ whole genome shotgun (WGS) entry which is preliminary data.</text>
</comment>
<name>A0ABR1VB25_9PEZI</name>
<evidence type="ECO:0000313" key="1">
    <source>
        <dbReference type="EMBL" id="KAK8068378.1"/>
    </source>
</evidence>
<accession>A0ABR1VB25</accession>
<evidence type="ECO:0000313" key="2">
    <source>
        <dbReference type="Proteomes" id="UP001446871"/>
    </source>
</evidence>
<keyword evidence="2" id="KW-1185">Reference proteome</keyword>
<proteinExistence type="predicted"/>
<dbReference type="InterPro" id="IPR053204">
    <property type="entry name" value="Oxopyrrolidines_Biosynth-assoc"/>
</dbReference>
<dbReference type="Proteomes" id="UP001446871">
    <property type="component" value="Unassembled WGS sequence"/>
</dbReference>
<sequence length="270" mass="31027">MAQKLNVFLDKQVADRWGPSKPENPRANAISSLLLDSLEYDEAARRFTADCAAARNPGEAKGHLPGMWRLVEDVARKYPEHHNKLVGLLDSIHRLPDLVIRDETAVKWSELPFLVEGWDQIYNRSKDQYSEEMVSVIAFIARLFSAQLLPQDEFLRWVDRDMQTALERGPEDASSLKRDDLVLLNVNVPIAAQWIQHAGLVIWNCEADLGVSKRPESLWQGNAGFSYPRWKFWKERATWVVQSKLVSSRTRDVAKEMVEEMTRIEKEDGL</sequence>